<dbReference type="EMBL" id="CP035000">
    <property type="protein sequence ID" value="QAS81816.1"/>
    <property type="molecule type" value="Genomic_DNA"/>
</dbReference>
<keyword evidence="3" id="KW-1185">Reference proteome</keyword>
<reference evidence="2 3" key="1">
    <citation type="submission" date="2019-01" db="EMBL/GenBank/DDBJ databases">
        <title>Genomic insights into the origins and evolution of symbiotic genes in the Phaseolus vulgaris microsymbionts.</title>
        <authorList>
            <person name="Tong W."/>
        </authorList>
    </citation>
    <scope>NUCLEOTIDE SEQUENCE [LARGE SCALE GENOMIC DNA]</scope>
    <source>
        <strain evidence="2 3">FH23</strain>
        <plasmid evidence="3">prapfh23b</plasmid>
    </source>
</reference>
<keyword evidence="2" id="KW-0614">Plasmid</keyword>
<evidence type="ECO:0008006" key="4">
    <source>
        <dbReference type="Google" id="ProtNLM"/>
    </source>
</evidence>
<feature type="region of interest" description="Disordered" evidence="1">
    <location>
        <begin position="811"/>
        <end position="834"/>
    </location>
</feature>
<dbReference type="SUPFAM" id="SSF52540">
    <property type="entry name" value="P-loop containing nucleoside triphosphate hydrolases"/>
    <property type="match status" value="1"/>
</dbReference>
<geneLocation type="plasmid" evidence="3">
    <name>prapfh23b</name>
</geneLocation>
<dbReference type="AlphaFoldDB" id="A0AAE5WSN4"/>
<proteinExistence type="predicted"/>
<evidence type="ECO:0000256" key="1">
    <source>
        <dbReference type="SAM" id="MobiDB-lite"/>
    </source>
</evidence>
<gene>
    <name evidence="2" type="ORF">CO657_28600</name>
</gene>
<accession>A0AAE5WSN4</accession>
<organism evidence="2 3">
    <name type="scientific">Rhizobium acidisoli</name>
    <dbReference type="NCBI Taxonomy" id="1538158"/>
    <lineage>
        <taxon>Bacteria</taxon>
        <taxon>Pseudomonadati</taxon>
        <taxon>Pseudomonadota</taxon>
        <taxon>Alphaproteobacteria</taxon>
        <taxon>Hyphomicrobiales</taxon>
        <taxon>Rhizobiaceae</taxon>
        <taxon>Rhizobium/Agrobacterium group</taxon>
        <taxon>Rhizobium</taxon>
    </lineage>
</organism>
<dbReference type="RefSeq" id="WP_054185448.1">
    <property type="nucleotide sequence ID" value="NZ_CP035000.1"/>
</dbReference>
<name>A0AAE5WSN4_9HYPH</name>
<protein>
    <recommendedName>
        <fullName evidence="4">Type I restriction enzyme R protein N-terminal domain-containing protein</fullName>
    </recommendedName>
</protein>
<dbReference type="InterPro" id="IPR027417">
    <property type="entry name" value="P-loop_NTPase"/>
</dbReference>
<dbReference type="KEGG" id="rad:CO657_28600"/>
<sequence>MLETDKLASVRSIIAQNKSRDCNEAETRHKIIDGIIHDCLSWPRNRVAVEEYIAPGFADYVLKKANGDDLLFIEAKKAGVYFDLPFPYVDSETHCYMSMSKLMSNENIRSAINQVKGYCFETGCEYACITNGHEWIFFKTFEKGKRFENLQAFVIRNLSFFDKDFTKSQKMFSFGAIFDHASLNEALSSSPPKDRHIYFPKEKIPSYGHKINSNRLAGTLRPIVSHYFGVIGDDDTEFMERCYVSQSDYSQMSEGISVLIEDSLSPYFKGYGVNQLENTGRGGQLGGRLTKNIKRGRRGEVLVLFGGKGAGKSTFVKRVLRHNPPRWLREHSVIAIVDLLKVPEDQAVIRETIWSKLVESLDVDGLLQSARDNLLKELFADRFEIARKQDLEGFDKKSEIYNSRLNALAAEWKQDKPYCAARLASYWASKGKGVIVVVDNTDQYSPDLQDFCFTSAQEISNLLTCVTLISMREERFYNSKIHGLLDAFQNSGFHISSPKPSTVFKKRLSYVNSMLNDPQRRHRIGLEDANQKIIADSMKYLSIIFNDFNSERSPLNAFLTACAHGDTRLSLDLFRSFLLSGYTNVDEMLSSGNWNFKIHQIIKPVMIPNRYFYDEGLSDIPNAYQVRNSRHGSHFTSLRIMRKLAKSIERTTPSYVSVAELKAYFVNTFNMGEDFTANLDVLLKHGFVESNNRLDQYSDQVDSVKITTYGLYMVRELAYFFSYLDLVCIDCGCFSEQVSNYLVDAARQEFDLFSKGERLDRVKIRLDRVEKFIEYLAEEEARERELYSLGMKEEDMFTFTLRKSFTDEKQVVQKSAERNSVQRSNKHWSRGRHG</sequence>
<dbReference type="Proteomes" id="UP000220927">
    <property type="component" value="Plasmid pRapFH23b"/>
</dbReference>
<evidence type="ECO:0000313" key="3">
    <source>
        <dbReference type="Proteomes" id="UP000220927"/>
    </source>
</evidence>
<feature type="compositionally biased region" description="Basic residues" evidence="1">
    <location>
        <begin position="824"/>
        <end position="834"/>
    </location>
</feature>
<evidence type="ECO:0000313" key="2">
    <source>
        <dbReference type="EMBL" id="QAS81816.1"/>
    </source>
</evidence>
<dbReference type="Gene3D" id="3.40.50.300">
    <property type="entry name" value="P-loop containing nucleotide triphosphate hydrolases"/>
    <property type="match status" value="1"/>
</dbReference>